<dbReference type="Proteomes" id="UP001165685">
    <property type="component" value="Unassembled WGS sequence"/>
</dbReference>
<proteinExistence type="predicted"/>
<comment type="caution">
    <text evidence="3">The sequence shown here is derived from an EMBL/GenBank/DDBJ whole genome shotgun (WGS) entry which is preliminary data.</text>
</comment>
<evidence type="ECO:0000256" key="1">
    <source>
        <dbReference type="SAM" id="MobiDB-lite"/>
    </source>
</evidence>
<sequence length="251" mass="25316">MPSRQSDDRPRNSRSSAPNPPPGSAPVRRALLAVAAALAISGASVGGYYLFLREPPPGPDPDRVAELEASESARGVEQVGALIDTTRDAHDELLPVVEGLDTALPADGSEPGEAPGGDEVDGWADTVDGVAERLSASPSGDTGYNVARGGVRAAVEQLGSSVDVYAAALDAEGGERERLEGVAADLRTQAVRAWAVAATQLDTVAIETGHGHVHIYLPAAPGSGALQPDSAPEGTGAHGGSGDGDAGEEGH</sequence>
<feature type="transmembrane region" description="Helical" evidence="2">
    <location>
        <begin position="30"/>
        <end position="51"/>
    </location>
</feature>
<keyword evidence="2" id="KW-0812">Transmembrane</keyword>
<keyword evidence="4" id="KW-1185">Reference proteome</keyword>
<reference evidence="3" key="1">
    <citation type="submission" date="2023-01" db="EMBL/GenBank/DDBJ databases">
        <title>Draft genome sequence of Nocardiopsis sp. LSu2-4 isolated from halophytes.</title>
        <authorList>
            <person name="Duangmal K."/>
            <person name="Chantavorakit T."/>
        </authorList>
    </citation>
    <scope>NUCLEOTIDE SEQUENCE</scope>
    <source>
        <strain evidence="3">LSu2-4</strain>
    </source>
</reference>
<feature type="compositionally biased region" description="Basic and acidic residues" evidence="1">
    <location>
        <begin position="1"/>
        <end position="11"/>
    </location>
</feature>
<evidence type="ECO:0000313" key="3">
    <source>
        <dbReference type="EMBL" id="MDA2807459.1"/>
    </source>
</evidence>
<dbReference type="RefSeq" id="WP_270680087.1">
    <property type="nucleotide sequence ID" value="NZ_JAQFWP010000055.1"/>
</dbReference>
<feature type="region of interest" description="Disordered" evidence="1">
    <location>
        <begin position="224"/>
        <end position="251"/>
    </location>
</feature>
<evidence type="ECO:0000256" key="2">
    <source>
        <dbReference type="SAM" id="Phobius"/>
    </source>
</evidence>
<evidence type="ECO:0000313" key="4">
    <source>
        <dbReference type="Proteomes" id="UP001165685"/>
    </source>
</evidence>
<feature type="region of interest" description="Disordered" evidence="1">
    <location>
        <begin position="102"/>
        <end position="121"/>
    </location>
</feature>
<organism evidence="3 4">
    <name type="scientific">Nocardiopsis suaedae</name>
    <dbReference type="NCBI Taxonomy" id="3018444"/>
    <lineage>
        <taxon>Bacteria</taxon>
        <taxon>Bacillati</taxon>
        <taxon>Actinomycetota</taxon>
        <taxon>Actinomycetes</taxon>
        <taxon>Streptosporangiales</taxon>
        <taxon>Nocardiopsidaceae</taxon>
        <taxon>Nocardiopsis</taxon>
    </lineage>
</organism>
<dbReference type="EMBL" id="JAQFWP010000055">
    <property type="protein sequence ID" value="MDA2807459.1"/>
    <property type="molecule type" value="Genomic_DNA"/>
</dbReference>
<gene>
    <name evidence="3" type="ORF">O4U47_23325</name>
</gene>
<feature type="region of interest" description="Disordered" evidence="1">
    <location>
        <begin position="1"/>
        <end position="26"/>
    </location>
</feature>
<name>A0ABT4TRY3_9ACTN</name>
<keyword evidence="2" id="KW-0472">Membrane</keyword>
<keyword evidence="2" id="KW-1133">Transmembrane helix</keyword>
<accession>A0ABT4TRY3</accession>
<protein>
    <submittedName>
        <fullName evidence="3">Uncharacterized protein</fullName>
    </submittedName>
</protein>